<feature type="domain" description="CCHC-type" evidence="2">
    <location>
        <begin position="132"/>
        <end position="148"/>
    </location>
</feature>
<accession>A0A9W3D0I6</accession>
<dbReference type="GeneID" id="130506685"/>
<proteinExistence type="predicted"/>
<dbReference type="InterPro" id="IPR036691">
    <property type="entry name" value="Endo/exonu/phosph_ase_sf"/>
</dbReference>
<name>A0A9W3D0I6_RAPSA</name>
<evidence type="ECO:0000313" key="4">
    <source>
        <dbReference type="RefSeq" id="XP_056857360.1"/>
    </source>
</evidence>
<organism evidence="3 4">
    <name type="scientific">Raphanus sativus</name>
    <name type="common">Radish</name>
    <name type="synonym">Raphanus raphanistrum var. sativus</name>
    <dbReference type="NCBI Taxonomy" id="3726"/>
    <lineage>
        <taxon>Eukaryota</taxon>
        <taxon>Viridiplantae</taxon>
        <taxon>Streptophyta</taxon>
        <taxon>Embryophyta</taxon>
        <taxon>Tracheophyta</taxon>
        <taxon>Spermatophyta</taxon>
        <taxon>Magnoliopsida</taxon>
        <taxon>eudicotyledons</taxon>
        <taxon>Gunneridae</taxon>
        <taxon>Pentapetalae</taxon>
        <taxon>rosids</taxon>
        <taxon>malvids</taxon>
        <taxon>Brassicales</taxon>
        <taxon>Brassicaceae</taxon>
        <taxon>Brassiceae</taxon>
        <taxon>Raphanus</taxon>
    </lineage>
</organism>
<dbReference type="SUPFAM" id="SSF57756">
    <property type="entry name" value="Retrovirus zinc finger-like domains"/>
    <property type="match status" value="1"/>
</dbReference>
<feature type="region of interest" description="Disordered" evidence="1">
    <location>
        <begin position="201"/>
        <end position="241"/>
    </location>
</feature>
<feature type="domain" description="CCHC-type" evidence="2">
    <location>
        <begin position="112"/>
        <end position="128"/>
    </location>
</feature>
<protein>
    <submittedName>
        <fullName evidence="4">Uncharacterized protein LOC130506685</fullName>
    </submittedName>
</protein>
<feature type="compositionally biased region" description="Basic residues" evidence="1">
    <location>
        <begin position="166"/>
        <end position="178"/>
    </location>
</feature>
<sequence>MAYGANGLETLRSPKLEGHAFLFRIPNAETRKHVISQGLWHFSNEDGLERIAGLVGHPKYLHPATANKTILDVAKVFTIIDPRKPLPEAVNVQFDSGDIARVTVSSPWMPPVCTHCKEVGHTVKRCPSAPITCKGCKSTTHSSESCPRSKGHVHKKGEKKRDQKQNLKHKKKQSRKVKLQRIEAHQKRISPQMILEIKSSLPSTSTAQEAPTMQGELSVSEVESDSSDVFSSDSEEEEGQYIPVRTKRRSRGKIWITWHPSVQMNVFYKSLQMICCEVKLPDSATSMIISFVYASTEESIRRTLWNDLLTVAADQRICGKPWAVLGDFNQVLRPSENSVATNPKIGPAYSFVCRLSLPSGLADLSFRGSSHTWWNKRRNEPIAKKTTRVFSNEEWLQSFPLSLAVFGEPPSLIMLPCQSPCKLYQRLCYVSLARKLKSLKKVIREFSKDNFSDIEKRVIERSRVTWATVGDRNTPYFHRMASARQSSNHIHYLVDEVGTRYESQEDIQNLCVNYFTNLLGKPVEPPLFIQDDISSLLEFSCSATQLTGLLAPFTSEDIRAAFFSLPHNKEEKSAAVAEFFNSGKLLKQMNLQNLVLIPKITNTSKTSDFRPISCLNTSYKVISKLLAERLKGILNAAIGHSQSAFLPGRLLSENVLPSHRDSPRI</sequence>
<gene>
    <name evidence="4" type="primary">LOC130506685</name>
</gene>
<dbReference type="Gene3D" id="3.60.10.10">
    <property type="entry name" value="Endonuclease/exonuclease/phosphatase"/>
    <property type="match status" value="1"/>
</dbReference>
<dbReference type="SUPFAM" id="SSF56219">
    <property type="entry name" value="DNase I-like"/>
    <property type="match status" value="1"/>
</dbReference>
<dbReference type="InterPro" id="IPR040256">
    <property type="entry name" value="At4g02000-like"/>
</dbReference>
<dbReference type="Proteomes" id="UP000504610">
    <property type="component" value="Unplaced"/>
</dbReference>
<evidence type="ECO:0000313" key="3">
    <source>
        <dbReference type="Proteomes" id="UP000504610"/>
    </source>
</evidence>
<dbReference type="GO" id="GO:0008270">
    <property type="term" value="F:zinc ion binding"/>
    <property type="evidence" value="ECO:0007669"/>
    <property type="project" value="InterPro"/>
</dbReference>
<dbReference type="AlphaFoldDB" id="A0A9W3D0I6"/>
<evidence type="ECO:0000259" key="2">
    <source>
        <dbReference type="SMART" id="SM00343"/>
    </source>
</evidence>
<dbReference type="PANTHER" id="PTHR31286">
    <property type="entry name" value="GLYCINE-RICH CELL WALL STRUCTURAL PROTEIN 1.8-LIKE"/>
    <property type="match status" value="1"/>
</dbReference>
<dbReference type="RefSeq" id="XP_056857360.1">
    <property type="nucleotide sequence ID" value="XM_057001380.1"/>
</dbReference>
<feature type="region of interest" description="Disordered" evidence="1">
    <location>
        <begin position="137"/>
        <end position="178"/>
    </location>
</feature>
<dbReference type="InterPro" id="IPR036875">
    <property type="entry name" value="Znf_CCHC_sf"/>
</dbReference>
<feature type="compositionally biased region" description="Polar residues" evidence="1">
    <location>
        <begin position="137"/>
        <end position="146"/>
    </location>
</feature>
<dbReference type="PANTHER" id="PTHR31286:SF55">
    <property type="entry name" value="DUF4283 DOMAIN-CONTAINING PROTEIN"/>
    <property type="match status" value="1"/>
</dbReference>
<dbReference type="OrthoDB" id="1083581at2759"/>
<evidence type="ECO:0000256" key="1">
    <source>
        <dbReference type="SAM" id="MobiDB-lite"/>
    </source>
</evidence>
<dbReference type="InterPro" id="IPR001878">
    <property type="entry name" value="Znf_CCHC"/>
</dbReference>
<reference evidence="4" key="1">
    <citation type="submission" date="2025-08" db="UniProtKB">
        <authorList>
            <consortium name="RefSeq"/>
        </authorList>
    </citation>
    <scope>IDENTIFICATION</scope>
    <source>
        <tissue evidence="4">Leaf</tissue>
    </source>
</reference>
<dbReference type="GO" id="GO:0003676">
    <property type="term" value="F:nucleic acid binding"/>
    <property type="evidence" value="ECO:0007669"/>
    <property type="project" value="InterPro"/>
</dbReference>
<feature type="compositionally biased region" description="Polar residues" evidence="1">
    <location>
        <begin position="201"/>
        <end position="217"/>
    </location>
</feature>
<dbReference type="SMART" id="SM00343">
    <property type="entry name" value="ZnF_C2HC"/>
    <property type="match status" value="2"/>
</dbReference>
<dbReference type="KEGG" id="rsz:130506685"/>
<keyword evidence="3" id="KW-1185">Reference proteome</keyword>
<feature type="compositionally biased region" description="Basic residues" evidence="1">
    <location>
        <begin position="149"/>
        <end position="158"/>
    </location>
</feature>
<dbReference type="Gene3D" id="4.10.60.10">
    <property type="entry name" value="Zinc finger, CCHC-type"/>
    <property type="match status" value="1"/>
</dbReference>